<evidence type="ECO:0000256" key="1">
    <source>
        <dbReference type="SAM" id="Phobius"/>
    </source>
</evidence>
<keyword evidence="1" id="KW-0472">Membrane</keyword>
<evidence type="ECO:0000313" key="2">
    <source>
        <dbReference type="EMBL" id="CAG6778055.1"/>
    </source>
</evidence>
<reference evidence="2" key="1">
    <citation type="submission" date="2021-05" db="EMBL/GenBank/DDBJ databases">
        <authorList>
            <person name="Alioto T."/>
            <person name="Alioto T."/>
            <person name="Gomez Garrido J."/>
        </authorList>
    </citation>
    <scope>NUCLEOTIDE SEQUENCE</scope>
</reference>
<dbReference type="EMBL" id="HBUF01608071">
    <property type="protein sequence ID" value="CAG6778055.1"/>
    <property type="molecule type" value="Transcribed_RNA"/>
</dbReference>
<accession>A0A8D9B4M9</accession>
<keyword evidence="1" id="KW-0812">Transmembrane</keyword>
<dbReference type="AlphaFoldDB" id="A0A8D9B4M9"/>
<keyword evidence="1" id="KW-1133">Transmembrane helix</keyword>
<protein>
    <submittedName>
        <fullName evidence="2">Uncharacterized protein</fullName>
    </submittedName>
</protein>
<feature type="transmembrane region" description="Helical" evidence="1">
    <location>
        <begin position="7"/>
        <end position="30"/>
    </location>
</feature>
<proteinExistence type="predicted"/>
<sequence>MSISLPIYCFLLTFVSFTGIGFTTFTSVASLSTHIFNMFSTYGFTIIFFTFTHTIGLTSFNGTTFFVISNASCSSSSNVSFNQFFIDYFRNNHSGTVFIFTT</sequence>
<organism evidence="2">
    <name type="scientific">Cacopsylla melanoneura</name>
    <dbReference type="NCBI Taxonomy" id="428564"/>
    <lineage>
        <taxon>Eukaryota</taxon>
        <taxon>Metazoa</taxon>
        <taxon>Ecdysozoa</taxon>
        <taxon>Arthropoda</taxon>
        <taxon>Hexapoda</taxon>
        <taxon>Insecta</taxon>
        <taxon>Pterygota</taxon>
        <taxon>Neoptera</taxon>
        <taxon>Paraneoptera</taxon>
        <taxon>Hemiptera</taxon>
        <taxon>Sternorrhyncha</taxon>
        <taxon>Psylloidea</taxon>
        <taxon>Psyllidae</taxon>
        <taxon>Psyllinae</taxon>
        <taxon>Cacopsylla</taxon>
    </lineage>
</organism>
<feature type="transmembrane region" description="Helical" evidence="1">
    <location>
        <begin position="42"/>
        <end position="68"/>
    </location>
</feature>
<name>A0A8D9B4M9_9HEMI</name>